<feature type="region of interest" description="Disordered" evidence="1">
    <location>
        <begin position="1"/>
        <end position="76"/>
    </location>
</feature>
<feature type="compositionally biased region" description="Polar residues" evidence="1">
    <location>
        <begin position="1"/>
        <end position="25"/>
    </location>
</feature>
<gene>
    <name evidence="2" type="ORF">C2G38_2191326</name>
</gene>
<dbReference type="Proteomes" id="UP000266673">
    <property type="component" value="Unassembled WGS sequence"/>
</dbReference>
<dbReference type="AlphaFoldDB" id="A0A397V3I2"/>
<name>A0A397V3I2_9GLOM</name>
<keyword evidence="3" id="KW-1185">Reference proteome</keyword>
<organism evidence="2 3">
    <name type="scientific">Gigaspora rosea</name>
    <dbReference type="NCBI Taxonomy" id="44941"/>
    <lineage>
        <taxon>Eukaryota</taxon>
        <taxon>Fungi</taxon>
        <taxon>Fungi incertae sedis</taxon>
        <taxon>Mucoromycota</taxon>
        <taxon>Glomeromycotina</taxon>
        <taxon>Glomeromycetes</taxon>
        <taxon>Diversisporales</taxon>
        <taxon>Gigasporaceae</taxon>
        <taxon>Gigaspora</taxon>
    </lineage>
</organism>
<sequence>MSSQNTSNKFQRKISSTSGNNANPLSPSSSSSSTPDNVFVQQEFIDGRSLPNTAVRPKRKHTSNDDSKRRRDVASIDSDFTESANEFICKGKCFFLTYQRCPLSKEIVLMALEMLEKNLNKSDEGF</sequence>
<evidence type="ECO:0000256" key="1">
    <source>
        <dbReference type="SAM" id="MobiDB-lite"/>
    </source>
</evidence>
<comment type="caution">
    <text evidence="2">The sequence shown here is derived from an EMBL/GenBank/DDBJ whole genome shotgun (WGS) entry which is preliminary data.</text>
</comment>
<accession>A0A397V3I2</accession>
<reference evidence="2 3" key="1">
    <citation type="submission" date="2018-06" db="EMBL/GenBank/DDBJ databases">
        <title>Comparative genomics reveals the genomic features of Rhizophagus irregularis, R. cerebriforme, R. diaphanum and Gigaspora rosea, and their symbiotic lifestyle signature.</title>
        <authorList>
            <person name="Morin E."/>
            <person name="San Clemente H."/>
            <person name="Chen E.C.H."/>
            <person name="De La Providencia I."/>
            <person name="Hainaut M."/>
            <person name="Kuo A."/>
            <person name="Kohler A."/>
            <person name="Murat C."/>
            <person name="Tang N."/>
            <person name="Roy S."/>
            <person name="Loubradou J."/>
            <person name="Henrissat B."/>
            <person name="Grigoriev I.V."/>
            <person name="Corradi N."/>
            <person name="Roux C."/>
            <person name="Martin F.M."/>
        </authorList>
    </citation>
    <scope>NUCLEOTIDE SEQUENCE [LARGE SCALE GENOMIC DNA]</scope>
    <source>
        <strain evidence="2 3">DAOM 194757</strain>
    </source>
</reference>
<proteinExistence type="predicted"/>
<protein>
    <submittedName>
        <fullName evidence="2">Uncharacterized protein</fullName>
    </submittedName>
</protein>
<evidence type="ECO:0000313" key="2">
    <source>
        <dbReference type="EMBL" id="RIB15927.1"/>
    </source>
</evidence>
<dbReference type="EMBL" id="QKWP01000714">
    <property type="protein sequence ID" value="RIB15927.1"/>
    <property type="molecule type" value="Genomic_DNA"/>
</dbReference>
<evidence type="ECO:0000313" key="3">
    <source>
        <dbReference type="Proteomes" id="UP000266673"/>
    </source>
</evidence>
<feature type="compositionally biased region" description="Basic and acidic residues" evidence="1">
    <location>
        <begin position="62"/>
        <end position="74"/>
    </location>
</feature>